<name>A0AA47M652_MERPO</name>
<proteinExistence type="predicted"/>
<keyword evidence="3" id="KW-1185">Reference proteome</keyword>
<evidence type="ECO:0000313" key="2">
    <source>
        <dbReference type="EMBL" id="KAK0148174.1"/>
    </source>
</evidence>
<sequence>MIAICKLGCRGRGPGLECIPVEVGCRGFVASSTSRLLKEVGIRGQAQRKTIKELVTAAERSSHWLWLKRKETVWAAK</sequence>
<comment type="caution">
    <text evidence="1">The sequence shown here is derived from an EMBL/GenBank/DDBJ whole genome shotgun (WGS) entry which is preliminary data.</text>
</comment>
<evidence type="ECO:0000313" key="1">
    <source>
        <dbReference type="EMBL" id="KAK0134318.1"/>
    </source>
</evidence>
<organism evidence="1 3">
    <name type="scientific">Merluccius polli</name>
    <name type="common">Benguela hake</name>
    <name type="synonym">Merluccius cadenati</name>
    <dbReference type="NCBI Taxonomy" id="89951"/>
    <lineage>
        <taxon>Eukaryota</taxon>
        <taxon>Metazoa</taxon>
        <taxon>Chordata</taxon>
        <taxon>Craniata</taxon>
        <taxon>Vertebrata</taxon>
        <taxon>Euteleostomi</taxon>
        <taxon>Actinopterygii</taxon>
        <taxon>Neopterygii</taxon>
        <taxon>Teleostei</taxon>
        <taxon>Neoteleostei</taxon>
        <taxon>Acanthomorphata</taxon>
        <taxon>Zeiogadaria</taxon>
        <taxon>Gadariae</taxon>
        <taxon>Gadiformes</taxon>
        <taxon>Gadoidei</taxon>
        <taxon>Merlucciidae</taxon>
        <taxon>Merluccius</taxon>
    </lineage>
</organism>
<dbReference type="EMBL" id="JAOPHQ010005714">
    <property type="protein sequence ID" value="KAK0134318.1"/>
    <property type="molecule type" value="Genomic_DNA"/>
</dbReference>
<dbReference type="Proteomes" id="UP001174136">
    <property type="component" value="Unassembled WGS sequence"/>
</dbReference>
<gene>
    <name evidence="2" type="ORF">N1851_012108</name>
    <name evidence="1" type="ORF">N1851_030111</name>
</gene>
<dbReference type="AlphaFoldDB" id="A0AA47M652"/>
<accession>A0AA47M652</accession>
<reference evidence="1" key="1">
    <citation type="journal article" date="2023" name="Front. Mar. Sci.">
        <title>A new Merluccius polli reference genome to investigate the effects of global change in West African waters.</title>
        <authorList>
            <person name="Mateo J.L."/>
            <person name="Blanco-Fernandez C."/>
            <person name="Garcia-Vazquez E."/>
            <person name="Machado-Schiaffino G."/>
        </authorList>
    </citation>
    <scope>NUCLEOTIDE SEQUENCE</scope>
    <source>
        <strain evidence="1">C29</strain>
        <tissue evidence="1">Fin</tissue>
    </source>
</reference>
<evidence type="ECO:0000313" key="3">
    <source>
        <dbReference type="Proteomes" id="UP001174136"/>
    </source>
</evidence>
<protein>
    <submittedName>
        <fullName evidence="1">Uncharacterized protein</fullName>
    </submittedName>
</protein>
<dbReference type="EMBL" id="JAOPHQ010002084">
    <property type="protein sequence ID" value="KAK0148174.1"/>
    <property type="molecule type" value="Genomic_DNA"/>
</dbReference>